<dbReference type="PRINTS" id="PR00081">
    <property type="entry name" value="GDHRDH"/>
</dbReference>
<proteinExistence type="inferred from homology"/>
<comment type="caution">
    <text evidence="3">The sequence shown here is derived from an EMBL/GenBank/DDBJ whole genome shotgun (WGS) entry which is preliminary data.</text>
</comment>
<dbReference type="InterPro" id="IPR020904">
    <property type="entry name" value="Sc_DH/Rdtase_CS"/>
</dbReference>
<evidence type="ECO:0000256" key="1">
    <source>
        <dbReference type="ARBA" id="ARBA00006484"/>
    </source>
</evidence>
<dbReference type="InterPro" id="IPR036291">
    <property type="entry name" value="NAD(P)-bd_dom_sf"/>
</dbReference>
<keyword evidence="4" id="KW-1185">Reference proteome</keyword>
<dbReference type="PANTHER" id="PTHR42760">
    <property type="entry name" value="SHORT-CHAIN DEHYDROGENASES/REDUCTASES FAMILY MEMBER"/>
    <property type="match status" value="1"/>
</dbReference>
<protein>
    <submittedName>
        <fullName evidence="3">3-oxoacyl-[acyl-carrier-protein] reductase</fullName>
    </submittedName>
</protein>
<organism evidence="3 4">
    <name type="scientific">Streptomyces cirratus</name>
    <dbReference type="NCBI Taxonomy" id="68187"/>
    <lineage>
        <taxon>Bacteria</taxon>
        <taxon>Bacillati</taxon>
        <taxon>Actinomycetota</taxon>
        <taxon>Actinomycetes</taxon>
        <taxon>Kitasatosporales</taxon>
        <taxon>Streptomycetaceae</taxon>
        <taxon>Streptomyces</taxon>
    </lineage>
</organism>
<sequence>MTETNTVTRPTTHVDQEAPRRLVMVSGGTRGIGRAVAVHLAGEGYDIAFCGRSASAAAQETAELVRAQGASCFHEPCDVADHQAVETFVKRAEGELGPVYGLVNSAGIVKDNHLVMMPVDDWASVIDTNLTGTFNFCRTVGFGMLKRRAGAIVNISSVAGVYGHATQANYAASKGGVNSLSRTLAKELARHGIRVNVVAPGFIETDMTDDLSDKARKEALAAVPLRRFGTAQEVADLTGFLLSDKASYITGQILQVDGGVAL</sequence>
<reference evidence="4" key="1">
    <citation type="journal article" date="2019" name="Int. J. Syst. Evol. Microbiol.">
        <title>The Global Catalogue of Microorganisms (GCM) 10K type strain sequencing project: providing services to taxonomists for standard genome sequencing and annotation.</title>
        <authorList>
            <consortium name="The Broad Institute Genomics Platform"/>
            <consortium name="The Broad Institute Genome Sequencing Center for Infectious Disease"/>
            <person name="Wu L."/>
            <person name="Ma J."/>
        </authorList>
    </citation>
    <scope>NUCLEOTIDE SEQUENCE [LARGE SCALE GENOMIC DNA]</scope>
    <source>
        <strain evidence="4">JCM 4738</strain>
    </source>
</reference>
<dbReference type="InterPro" id="IPR057326">
    <property type="entry name" value="KR_dom"/>
</dbReference>
<dbReference type="PRINTS" id="PR00080">
    <property type="entry name" value="SDRFAMILY"/>
</dbReference>
<dbReference type="Gene3D" id="3.40.50.720">
    <property type="entry name" value="NAD(P)-binding Rossmann-like Domain"/>
    <property type="match status" value="1"/>
</dbReference>
<dbReference type="Pfam" id="PF13561">
    <property type="entry name" value="adh_short_C2"/>
    <property type="match status" value="1"/>
</dbReference>
<dbReference type="NCBIfam" id="NF009466">
    <property type="entry name" value="PRK12826.1-2"/>
    <property type="match status" value="1"/>
</dbReference>
<comment type="similarity">
    <text evidence="1">Belongs to the short-chain dehydrogenases/reductases (SDR) family.</text>
</comment>
<feature type="domain" description="Ketoreductase" evidence="2">
    <location>
        <begin position="21"/>
        <end position="206"/>
    </location>
</feature>
<dbReference type="Proteomes" id="UP000642673">
    <property type="component" value="Unassembled WGS sequence"/>
</dbReference>
<dbReference type="PANTHER" id="PTHR42760:SF135">
    <property type="entry name" value="BLL7886 PROTEIN"/>
    <property type="match status" value="1"/>
</dbReference>
<evidence type="ECO:0000259" key="2">
    <source>
        <dbReference type="SMART" id="SM00822"/>
    </source>
</evidence>
<dbReference type="InterPro" id="IPR002347">
    <property type="entry name" value="SDR_fam"/>
</dbReference>
<dbReference type="RefSeq" id="WP_229874264.1">
    <property type="nucleotide sequence ID" value="NZ_BMVP01000029.1"/>
</dbReference>
<gene>
    <name evidence="3" type="primary">fabG</name>
    <name evidence="3" type="ORF">GCM10010347_65790</name>
</gene>
<dbReference type="EMBL" id="BMVP01000029">
    <property type="protein sequence ID" value="GHB85705.1"/>
    <property type="molecule type" value="Genomic_DNA"/>
</dbReference>
<dbReference type="SMART" id="SM00822">
    <property type="entry name" value="PKS_KR"/>
    <property type="match status" value="1"/>
</dbReference>
<accession>A0ABQ3F5K5</accession>
<name>A0ABQ3F5K5_9ACTN</name>
<dbReference type="SUPFAM" id="SSF51735">
    <property type="entry name" value="NAD(P)-binding Rossmann-fold domains"/>
    <property type="match status" value="1"/>
</dbReference>
<evidence type="ECO:0000313" key="4">
    <source>
        <dbReference type="Proteomes" id="UP000642673"/>
    </source>
</evidence>
<dbReference type="PROSITE" id="PS00061">
    <property type="entry name" value="ADH_SHORT"/>
    <property type="match status" value="1"/>
</dbReference>
<evidence type="ECO:0000313" key="3">
    <source>
        <dbReference type="EMBL" id="GHB85705.1"/>
    </source>
</evidence>